<organism evidence="1">
    <name type="scientific">Arundo donax</name>
    <name type="common">Giant reed</name>
    <name type="synonym">Donax arundinaceus</name>
    <dbReference type="NCBI Taxonomy" id="35708"/>
    <lineage>
        <taxon>Eukaryota</taxon>
        <taxon>Viridiplantae</taxon>
        <taxon>Streptophyta</taxon>
        <taxon>Embryophyta</taxon>
        <taxon>Tracheophyta</taxon>
        <taxon>Spermatophyta</taxon>
        <taxon>Magnoliopsida</taxon>
        <taxon>Liliopsida</taxon>
        <taxon>Poales</taxon>
        <taxon>Poaceae</taxon>
        <taxon>PACMAD clade</taxon>
        <taxon>Arundinoideae</taxon>
        <taxon>Arundineae</taxon>
        <taxon>Arundo</taxon>
    </lineage>
</organism>
<accession>A0A0A8ZF22</accession>
<name>A0A0A8ZF22_ARUDO</name>
<dbReference type="AlphaFoldDB" id="A0A0A8ZF22"/>
<evidence type="ECO:0000313" key="1">
    <source>
        <dbReference type="EMBL" id="JAD37406.1"/>
    </source>
</evidence>
<protein>
    <submittedName>
        <fullName evidence="1">Uncharacterized protein</fullName>
    </submittedName>
</protein>
<dbReference type="EMBL" id="GBRH01260489">
    <property type="protein sequence ID" value="JAD37406.1"/>
    <property type="molecule type" value="Transcribed_RNA"/>
</dbReference>
<sequence>MHTAAHGAFLHSTLLLCANKPENKGAALRLSSRVTQQAPFPNCSSYFSSFP</sequence>
<proteinExistence type="predicted"/>
<reference evidence="1" key="2">
    <citation type="journal article" date="2015" name="Data Brief">
        <title>Shoot transcriptome of the giant reed, Arundo donax.</title>
        <authorList>
            <person name="Barrero R.A."/>
            <person name="Guerrero F.D."/>
            <person name="Moolhuijzen P."/>
            <person name="Goolsby J.A."/>
            <person name="Tidwell J."/>
            <person name="Bellgard S.E."/>
            <person name="Bellgard M.I."/>
        </authorList>
    </citation>
    <scope>NUCLEOTIDE SEQUENCE</scope>
    <source>
        <tissue evidence="1">Shoot tissue taken approximately 20 cm above the soil surface</tissue>
    </source>
</reference>
<reference evidence="1" key="1">
    <citation type="submission" date="2014-09" db="EMBL/GenBank/DDBJ databases">
        <authorList>
            <person name="Magalhaes I.L.F."/>
            <person name="Oliveira U."/>
            <person name="Santos F.R."/>
            <person name="Vidigal T.H.D.A."/>
            <person name="Brescovit A.D."/>
            <person name="Santos A.J."/>
        </authorList>
    </citation>
    <scope>NUCLEOTIDE SEQUENCE</scope>
    <source>
        <tissue evidence="1">Shoot tissue taken approximately 20 cm above the soil surface</tissue>
    </source>
</reference>